<dbReference type="SUPFAM" id="SSF63829">
    <property type="entry name" value="Calcium-dependent phosphotriesterase"/>
    <property type="match status" value="1"/>
</dbReference>
<name>A0ABN8QYV5_9CNID</name>
<reference evidence="3 4" key="1">
    <citation type="submission" date="2022-05" db="EMBL/GenBank/DDBJ databases">
        <authorList>
            <consortium name="Genoscope - CEA"/>
            <person name="William W."/>
        </authorList>
    </citation>
    <scope>NUCLEOTIDE SEQUENCE [LARGE SCALE GENOMIC DNA]</scope>
</reference>
<feature type="region of interest" description="Disordered" evidence="2">
    <location>
        <begin position="1118"/>
        <end position="1139"/>
    </location>
</feature>
<keyword evidence="1" id="KW-0677">Repeat</keyword>
<proteinExistence type="predicted"/>
<comment type="caution">
    <text evidence="3">The sequence shown here is derived from an EMBL/GenBank/DDBJ whole genome shotgun (WGS) entry which is preliminary data.</text>
</comment>
<dbReference type="PANTHER" id="PTHR31511:SF12">
    <property type="entry name" value="RHO TERMINATION FACTOR N-TERMINAL DOMAIN-CONTAINING PROTEIN"/>
    <property type="match status" value="1"/>
</dbReference>
<dbReference type="EMBL" id="CALNXK010000166">
    <property type="protein sequence ID" value="CAH3171702.1"/>
    <property type="molecule type" value="Genomic_DNA"/>
</dbReference>
<accession>A0ABN8QYV5</accession>
<dbReference type="Pfam" id="PF01436">
    <property type="entry name" value="NHL"/>
    <property type="match status" value="1"/>
</dbReference>
<dbReference type="Gene3D" id="2.120.10.30">
    <property type="entry name" value="TolB, C-terminal domain"/>
    <property type="match status" value="2"/>
</dbReference>
<gene>
    <name evidence="3" type="ORF">PLOB_00012066</name>
</gene>
<evidence type="ECO:0000256" key="2">
    <source>
        <dbReference type="SAM" id="MobiDB-lite"/>
    </source>
</evidence>
<evidence type="ECO:0000256" key="1">
    <source>
        <dbReference type="ARBA" id="ARBA00022737"/>
    </source>
</evidence>
<evidence type="ECO:0000313" key="3">
    <source>
        <dbReference type="EMBL" id="CAH3171702.1"/>
    </source>
</evidence>
<evidence type="ECO:0000313" key="4">
    <source>
        <dbReference type="Proteomes" id="UP001159405"/>
    </source>
</evidence>
<dbReference type="Proteomes" id="UP001159405">
    <property type="component" value="Unassembled WGS sequence"/>
</dbReference>
<dbReference type="InterPro" id="IPR001258">
    <property type="entry name" value="NHL_repeat"/>
</dbReference>
<dbReference type="InterPro" id="IPR011042">
    <property type="entry name" value="6-blade_b-propeller_TolB-like"/>
</dbReference>
<organism evidence="3 4">
    <name type="scientific">Porites lobata</name>
    <dbReference type="NCBI Taxonomy" id="104759"/>
    <lineage>
        <taxon>Eukaryota</taxon>
        <taxon>Metazoa</taxon>
        <taxon>Cnidaria</taxon>
        <taxon>Anthozoa</taxon>
        <taxon>Hexacorallia</taxon>
        <taxon>Scleractinia</taxon>
        <taxon>Fungiina</taxon>
        <taxon>Poritidae</taxon>
        <taxon>Porites</taxon>
    </lineage>
</organism>
<protein>
    <submittedName>
        <fullName evidence="3">Uncharacterized protein</fullName>
    </submittedName>
</protein>
<sequence length="1164" mass="130473">MFSFLTASGILSTNHVFYEQVHSFCSSALGLVDEQLQPNLYPALTRFQRAIQFNCKPVASYLLSGRGKHGSGKNHHQTPQEYVDTHNLSFLHPRSVTRNSPPGHLKSGVVKEDVELSIEMCMEKECLSIQNERVRGYPCSISTDEMALKPALEYSPTYRSIIGLVEPEQLTYEDVTAVSSQEDAEILTFLKERQFVTQAREVRVASLDNKVDFPIGIFYCGNKGGAHYIEQLHHKISDVAQRCSSCLKTDVECTFHCEECFGEKFVCDSCATSGYTEWHPLLRPCSLCMSEDKVCTRLFLLVWATDCDPKQKSFMNSMLADRAKYPYQVPIPDCPHNIKSVRSAEFWHWIDIDGYLVNVRLLLVLRREYEDIKKSVSLKAVRNKDRMDVETAVEIHRKAIQDSIPDERVSTTLVPELEFKHWKKNGASLLSYPVGLAFSPKHSRLFITDRRLHAVFMVDMHCPANVTLIAGGVEPGHTNGYGNKARFRNPAGIAVKESGKLYVCDQGNGRVRVVNLRTLFCHASQIVQGSAEESQSEEEDCVGRRIRKVHVHDLSLISEGNVPDLVSPFAICASAKGSVELFVSDVGLGKIFSISGVVDDEETNCVGQLNELFCFDRSSLLTSLALTRDEQYLLVGDGNGSCIHLCQVRGRLKLRTISNIPGLMGIAVTDGGTVFLSSSKEHALFSLKEEEMLGGKETLTKVCGETAGHRDGVQSRWNKPTALCVYRNTVFVCDTGNVAIRMLTSAKGLIPLQSKMAQYANVFRLDKKAKEEDLPRTFKDHVKSVEELAAFLSNHEQEALERTGKRNTNGPDMTIPRCTRQSFLIVLESLTSLTNTLTEIGHSHLLERICFESMTTLGVECYFKGMRADHDMPTVANYAYRRARCVEDDMLRIYQKDFSYFTGPNSYYPEKIIKGEPPNIKTRPNKLSAITEGTGSKEEDRRRETVMREFAKEYGRGVRQENVRSKTKELTGTLPYALSMCPTTITASLEESEDVTTACQVVDANVALRSTAVRVQTIYQKDDILAVRHNRRREISPFWLAVLLEDVQIEVNGGNFVQQRVSLKWLNQTSDSLTYTSGDVCNGNSPKCILTRVLDFSSDGSDIILTTEEDNRLCRIANGDYGDDDDNENETAPPTAEDEGEVCLPIRLPGVSLSGRRTTRFILR</sequence>
<dbReference type="PANTHER" id="PTHR31511">
    <property type="entry name" value="PROTEIN CBG23764"/>
    <property type="match status" value="1"/>
</dbReference>
<keyword evidence="4" id="KW-1185">Reference proteome</keyword>